<proteinExistence type="predicted"/>
<dbReference type="OrthoDB" id="9764804at2"/>
<dbReference type="InParanoid" id="A0A330L721"/>
<dbReference type="InterPro" id="IPR015943">
    <property type="entry name" value="WD40/YVTN_repeat-like_dom_sf"/>
</dbReference>
<sequence length="385" mass="42357">MTSSPSPVSSGAVTLLIGTRKGAFTLKSDASRRAWKLSAPAFLGHIIHHVVADPRDRRTVLMAASTGHLGPTIFRSTDRGRTWKEAAKPPAFQKADEGGTGRSVGHVFWLTPCHANEPNVWYAGTSPQGLFRSEDGGATWKPFSSINDDPQYIEWMGSVQDGTPDGPKLHSIIVDPRDPQHLYFGMSGGGVHESTDGGKTFVPLIKGMETVDGFEASVVTYHDPHCMRQCPSNPDRLYQQNHCGIYRIDRPSNEWVRIGKNMPKKVGDVGFPMVVHPHNADIAWVFPMDGGTVWPRVSLGGKPAAYVTRNGGKSWTRQDKGFPRSNAWWTVKRQAMTNDQYEAVGLYVGTTQGEIWASRNAGTTWTCIARHLPEIYSVEAATFGR</sequence>
<dbReference type="Proteomes" id="UP000248168">
    <property type="component" value="Unassembled WGS sequence"/>
</dbReference>
<dbReference type="Gene3D" id="2.130.10.10">
    <property type="entry name" value="YVTN repeat-like/Quinoprotein amine dehydrogenase"/>
    <property type="match status" value="1"/>
</dbReference>
<dbReference type="RefSeq" id="WP_121989354.1">
    <property type="nucleotide sequence ID" value="NZ_OUNR01000012.1"/>
</dbReference>
<dbReference type="EMBL" id="OUNR01000012">
    <property type="protein sequence ID" value="SPP65050.1"/>
    <property type="molecule type" value="Genomic_DNA"/>
</dbReference>
<accession>A0A330L721</accession>
<dbReference type="AlphaFoldDB" id="A0A330L721"/>
<evidence type="ECO:0000313" key="2">
    <source>
        <dbReference type="Proteomes" id="UP000248168"/>
    </source>
</evidence>
<dbReference type="PANTHER" id="PTHR43739">
    <property type="entry name" value="XYLOGLUCANASE (EUROFUNG)"/>
    <property type="match status" value="1"/>
</dbReference>
<dbReference type="GO" id="GO:0010411">
    <property type="term" value="P:xyloglucan metabolic process"/>
    <property type="evidence" value="ECO:0007669"/>
    <property type="project" value="TreeGrafter"/>
</dbReference>
<dbReference type="GO" id="GO:0016787">
    <property type="term" value="F:hydrolase activity"/>
    <property type="evidence" value="ECO:0007669"/>
    <property type="project" value="UniProtKB-KW"/>
</dbReference>
<gene>
    <name evidence="1" type="ORF">NITLEN_20690</name>
</gene>
<reference evidence="2" key="1">
    <citation type="submission" date="2018-04" db="EMBL/GenBank/DDBJ databases">
        <authorList>
            <person name="Lucker S."/>
            <person name="Sakoula D."/>
        </authorList>
    </citation>
    <scope>NUCLEOTIDE SEQUENCE [LARGE SCALE GENOMIC DNA]</scope>
</reference>
<evidence type="ECO:0000313" key="1">
    <source>
        <dbReference type="EMBL" id="SPP65050.1"/>
    </source>
</evidence>
<keyword evidence="2" id="KW-1185">Reference proteome</keyword>
<dbReference type="InterPro" id="IPR002860">
    <property type="entry name" value="BNR_rpt"/>
</dbReference>
<dbReference type="PANTHER" id="PTHR43739:SF5">
    <property type="entry name" value="EXO-ALPHA-SIALIDASE"/>
    <property type="match status" value="1"/>
</dbReference>
<protein>
    <submittedName>
        <fullName evidence="1">Glycosyl hydrolase, BNR repeat protein</fullName>
    </submittedName>
</protein>
<name>A0A330L721_9BACT</name>
<dbReference type="SUPFAM" id="SSF110296">
    <property type="entry name" value="Oligoxyloglucan reducing end-specific cellobiohydrolase"/>
    <property type="match status" value="1"/>
</dbReference>
<dbReference type="CDD" id="cd15482">
    <property type="entry name" value="Sialidase_non-viral"/>
    <property type="match status" value="1"/>
</dbReference>
<dbReference type="Pfam" id="PF15899">
    <property type="entry name" value="BNR_6"/>
    <property type="match status" value="1"/>
</dbReference>
<dbReference type="InterPro" id="IPR052025">
    <property type="entry name" value="Xyloglucanase_GH74"/>
</dbReference>
<organism evidence="1 2">
    <name type="scientific">Nitrospira lenta</name>
    <dbReference type="NCBI Taxonomy" id="1436998"/>
    <lineage>
        <taxon>Bacteria</taxon>
        <taxon>Pseudomonadati</taxon>
        <taxon>Nitrospirota</taxon>
        <taxon>Nitrospiria</taxon>
        <taxon>Nitrospirales</taxon>
        <taxon>Nitrospiraceae</taxon>
        <taxon>Nitrospira</taxon>
    </lineage>
</organism>
<keyword evidence="1" id="KW-0378">Hydrolase</keyword>